<evidence type="ECO:0000256" key="5">
    <source>
        <dbReference type="ARBA" id="ARBA00023242"/>
    </source>
</evidence>
<sequence>MAGASDKARFFLEQSVPELKEYERKGIFTSDEIARIAQKRSEFEHKLNARECTPPDYARYTEFEINVDALRRKRVKRLIVKAPTHTGQRRVFFILDRATRKFPGDLGLWLQQIEYARQQKAYKRLSQILTKALRLHPSKPDLWIYAGHIAMEEHTDMMEARSYMQRGLRFCKGSKSLWLEYMKLELLYIAKITARQQILGIDQYPEPQNENRAVGDEDADVVGLQGLTAEDIHPSNVSMHNIDLASPQKLAKTPALSGAIPIAIFDAAMLQLENDDEVALKFFDTVQEIDPIPCLRSVLQHIVDHMLSFQPSNWRTLVCSVKVPCVGVAVTSPEFPKRFGISLKRLQEALLGRSCCIGLIESIREWLEILLENDSLDIALRQVVVSTFRQLKAVADSSHAA</sequence>
<dbReference type="InterPro" id="IPR003107">
    <property type="entry name" value="HAT"/>
</dbReference>
<evidence type="ECO:0000256" key="2">
    <source>
        <dbReference type="ARBA" id="ARBA00010734"/>
    </source>
</evidence>
<dbReference type="Pfam" id="PF08640">
    <property type="entry name" value="U3_assoc_6"/>
    <property type="match status" value="1"/>
</dbReference>
<keyword evidence="4" id="KW-0677">Repeat</keyword>
<reference evidence="7" key="1">
    <citation type="journal article" date="2011" name="World J. Microbiol. Biotechnol.">
        <title>Construction and characterization of a full-length cDNA library from mycobiont of Endocarpon pusillum (lichen-forming Ascomycota).</title>
        <authorList>
            <person name="Wang Y.-Y."/>
            <person name="Zhang T."/>
            <person name="Zhou Q.-M."/>
            <person name="Wei J.-C."/>
        </authorList>
    </citation>
    <scope>NUCLEOTIDE SEQUENCE</scope>
</reference>
<dbReference type="PANTHER" id="PTHR23271:SF1">
    <property type="entry name" value="U3 SMALL NUCLEOLAR RNA-ASSOCIATED PROTEIN 6 HOMOLOG"/>
    <property type="match status" value="1"/>
</dbReference>
<dbReference type="AlphaFoldDB" id="F8QWW9"/>
<evidence type="ECO:0000256" key="3">
    <source>
        <dbReference type="ARBA" id="ARBA00022552"/>
    </source>
</evidence>
<dbReference type="InterPro" id="IPR055347">
    <property type="entry name" value="UTP6_N"/>
</dbReference>
<protein>
    <submittedName>
        <fullName evidence="7">rRNA processing protein Utp6</fullName>
    </submittedName>
</protein>
<dbReference type="GO" id="GO:0032040">
    <property type="term" value="C:small-subunit processome"/>
    <property type="evidence" value="ECO:0007669"/>
    <property type="project" value="TreeGrafter"/>
</dbReference>
<comment type="subcellular location">
    <subcellularLocation>
        <location evidence="1">Nucleus</location>
        <location evidence="1">Nucleolus</location>
    </subcellularLocation>
</comment>
<feature type="domain" description="U3 small nucleolar RNA-associated protein 6 N-terminal" evidence="6">
    <location>
        <begin position="12"/>
        <end position="81"/>
    </location>
</feature>
<dbReference type="InterPro" id="IPR011990">
    <property type="entry name" value="TPR-like_helical_dom_sf"/>
</dbReference>
<evidence type="ECO:0000259" key="6">
    <source>
        <dbReference type="Pfam" id="PF08640"/>
    </source>
</evidence>
<proteinExistence type="evidence at transcript level"/>
<dbReference type="GO" id="GO:0030515">
    <property type="term" value="F:snoRNA binding"/>
    <property type="evidence" value="ECO:0007669"/>
    <property type="project" value="InterPro"/>
</dbReference>
<evidence type="ECO:0000256" key="1">
    <source>
        <dbReference type="ARBA" id="ARBA00004604"/>
    </source>
</evidence>
<keyword evidence="3" id="KW-0698">rRNA processing</keyword>
<dbReference type="EMBL" id="HM193160">
    <property type="protein sequence ID" value="AEH41485.1"/>
    <property type="molecule type" value="mRNA"/>
</dbReference>
<dbReference type="InterPro" id="IPR013949">
    <property type="entry name" value="Utp6"/>
</dbReference>
<dbReference type="GO" id="GO:0000462">
    <property type="term" value="P:maturation of SSU-rRNA from tricistronic rRNA transcript (SSU-rRNA, 5.8S rRNA, LSU-rRNA)"/>
    <property type="evidence" value="ECO:0007669"/>
    <property type="project" value="InterPro"/>
</dbReference>
<keyword evidence="5" id="KW-0539">Nucleus</keyword>
<evidence type="ECO:0000256" key="4">
    <source>
        <dbReference type="ARBA" id="ARBA00022737"/>
    </source>
</evidence>
<dbReference type="GO" id="GO:0034388">
    <property type="term" value="C:Pwp2p-containing subcomplex of 90S preribosome"/>
    <property type="evidence" value="ECO:0007669"/>
    <property type="project" value="TreeGrafter"/>
</dbReference>
<evidence type="ECO:0000313" key="7">
    <source>
        <dbReference type="EMBL" id="AEH41485.1"/>
    </source>
</evidence>
<dbReference type="SMART" id="SM00386">
    <property type="entry name" value="HAT"/>
    <property type="match status" value="3"/>
</dbReference>
<organism evidence="7">
    <name type="scientific">Endocarpon pusillum</name>
    <dbReference type="NCBI Taxonomy" id="364733"/>
    <lineage>
        <taxon>Eukaryota</taxon>
        <taxon>Fungi</taxon>
        <taxon>Dikarya</taxon>
        <taxon>Ascomycota</taxon>
        <taxon>Pezizomycotina</taxon>
        <taxon>Eurotiomycetes</taxon>
        <taxon>Chaetothyriomycetidae</taxon>
        <taxon>Verrucariales</taxon>
        <taxon>Verrucariaceae</taxon>
        <taxon>Endocarpon</taxon>
    </lineage>
</organism>
<comment type="similarity">
    <text evidence="2">Belongs to the UTP6 family.</text>
</comment>
<dbReference type="PANTHER" id="PTHR23271">
    <property type="entry name" value="HEPATOCELLULAR CARCINOMA-ASSOCIATED ANTIGEN 66"/>
    <property type="match status" value="1"/>
</dbReference>
<dbReference type="Gene3D" id="1.25.40.10">
    <property type="entry name" value="Tetratricopeptide repeat domain"/>
    <property type="match status" value="1"/>
</dbReference>
<accession>F8QWW9</accession>
<name>F8QWW9_9EURO</name>
<dbReference type="SUPFAM" id="SSF48452">
    <property type="entry name" value="TPR-like"/>
    <property type="match status" value="1"/>
</dbReference>